<dbReference type="EMBL" id="CAXITT010000692">
    <property type="protein sequence ID" value="CAL1545260.1"/>
    <property type="molecule type" value="Genomic_DNA"/>
</dbReference>
<evidence type="ECO:0000313" key="1">
    <source>
        <dbReference type="EMBL" id="CAL1545260.1"/>
    </source>
</evidence>
<comment type="caution">
    <text evidence="1">The sequence shown here is derived from an EMBL/GenBank/DDBJ whole genome shotgun (WGS) entry which is preliminary data.</text>
</comment>
<dbReference type="AlphaFoldDB" id="A0AAV2IG96"/>
<dbReference type="Proteomes" id="UP001497497">
    <property type="component" value="Unassembled WGS sequence"/>
</dbReference>
<protein>
    <submittedName>
        <fullName evidence="1">Uncharacterized protein</fullName>
    </submittedName>
</protein>
<proteinExistence type="predicted"/>
<keyword evidence="2" id="KW-1185">Reference proteome</keyword>
<feature type="non-terminal residue" evidence="1">
    <location>
        <position position="132"/>
    </location>
</feature>
<reference evidence="1 2" key="1">
    <citation type="submission" date="2024-04" db="EMBL/GenBank/DDBJ databases">
        <authorList>
            <consortium name="Genoscope - CEA"/>
            <person name="William W."/>
        </authorList>
    </citation>
    <scope>NUCLEOTIDE SEQUENCE [LARGE SCALE GENOMIC DNA]</scope>
</reference>
<accession>A0AAV2IG96</accession>
<feature type="non-terminal residue" evidence="1">
    <location>
        <position position="1"/>
    </location>
</feature>
<sequence length="132" mass="14022">GLLTLPCGSHSNQHYSDHNTTQMHLAGTTTRKNLFGKTTYESNSTANGLILSASTLLPVGDLHQTVSDNSIIGLSQNQTVCLSSSSVSNPSPDLNVIPCLYPPLHSSTYSYLPSPLSPSPLLSSRLSPPFLI</sequence>
<name>A0AAV2IG96_LYMST</name>
<evidence type="ECO:0000313" key="2">
    <source>
        <dbReference type="Proteomes" id="UP001497497"/>
    </source>
</evidence>
<organism evidence="1 2">
    <name type="scientific">Lymnaea stagnalis</name>
    <name type="common">Great pond snail</name>
    <name type="synonym">Helix stagnalis</name>
    <dbReference type="NCBI Taxonomy" id="6523"/>
    <lineage>
        <taxon>Eukaryota</taxon>
        <taxon>Metazoa</taxon>
        <taxon>Spiralia</taxon>
        <taxon>Lophotrochozoa</taxon>
        <taxon>Mollusca</taxon>
        <taxon>Gastropoda</taxon>
        <taxon>Heterobranchia</taxon>
        <taxon>Euthyneura</taxon>
        <taxon>Panpulmonata</taxon>
        <taxon>Hygrophila</taxon>
        <taxon>Lymnaeoidea</taxon>
        <taxon>Lymnaeidae</taxon>
        <taxon>Lymnaea</taxon>
    </lineage>
</organism>
<gene>
    <name evidence="1" type="ORF">GSLYS_00018743001</name>
</gene>